<dbReference type="InterPro" id="IPR036523">
    <property type="entry name" value="SurE-like_sf"/>
</dbReference>
<dbReference type="SUPFAM" id="SSF75011">
    <property type="entry name" value="3-carboxy-cis,cis-mucoante lactonizing enzyme"/>
    <property type="match status" value="1"/>
</dbReference>
<keyword evidence="5" id="KW-0378">Hydrolase</keyword>
<dbReference type="PANTHER" id="PTHR30457:SF0">
    <property type="entry name" value="PHOSPHATASE, PUTATIVE (AFU_ORTHOLOGUE AFUA_4G01070)-RELATED"/>
    <property type="match status" value="1"/>
</dbReference>
<reference evidence="8 9" key="1">
    <citation type="submission" date="2021-12" db="EMBL/GenBank/DDBJ databases">
        <title>Siccirubricoccus leaddurans sp. nov., a high concentration Zn2+ tolerance bacterium.</title>
        <authorList>
            <person name="Cao Y."/>
        </authorList>
    </citation>
    <scope>NUCLEOTIDE SEQUENCE [LARGE SCALE GENOMIC DNA]</scope>
    <source>
        <strain evidence="8 9">KC 17139</strain>
    </source>
</reference>
<evidence type="ECO:0000256" key="4">
    <source>
        <dbReference type="ARBA" id="ARBA00022723"/>
    </source>
</evidence>
<dbReference type="SUPFAM" id="SSF64167">
    <property type="entry name" value="SurE-like"/>
    <property type="match status" value="2"/>
</dbReference>
<dbReference type="EMBL" id="JAFIRR010000178">
    <property type="protein sequence ID" value="MCO6419193.1"/>
    <property type="molecule type" value="Genomic_DNA"/>
</dbReference>
<keyword evidence="9" id="KW-1185">Reference proteome</keyword>
<dbReference type="Pfam" id="PF13449">
    <property type="entry name" value="Phytase-like"/>
    <property type="match status" value="1"/>
</dbReference>
<protein>
    <recommendedName>
        <fullName evidence="3">5'-nucleotidase</fullName>
        <ecNumber evidence="3">3.1.3.5</ecNumber>
    </recommendedName>
</protein>
<comment type="similarity">
    <text evidence="2">Belongs to the SurE nucleotidase family.</text>
</comment>
<sequence length="895" mass="92520">MSLNILLTNDDGYDSPGLIALYDALKAAGENVHIVAPAANQSAQGSSLGGPTAFDEPFAVTEFSPGNYAVDGRPVTATLVGLDVLDLFGGEAPDIVISGTNRGDNTGESENISGTVNAAVAALQRSIPAIALSAGSEDGSYDAAFANSAEFLVSLLDKLEAARPEGGALIPGGEGLSINIPGTADPLGLAITRIDQESSAGYPIGEKPNGLYNSTFTPNTDPSGNPISEGSQFLEGRVTLSPIDGNWTASEQQRLALEDRLDGKLGDWDRPEAQPLKVMLVNEEGADAPGLELLRETLLDLGYEVTVVAPASAQDGLGTALTLTDFAVEHTADGYAVAATPSTTVYTGLDALLTGEARPDLIVSGIDGGPSLGHEGVTSGTLAAAVAGVFNYGVPSIAVSTEVDSSHGTDWCSLWHASQITADLILELQATAGADGMLLPTGVGLNVNIPRYADPSDVVFTRIDAATDHELHAAGTGTAGEAKLEFGGPVVTDDPLAEGNAFAAGHITVTPIDANYGAQEFGAYDFIGDLLGVQFGRPTSTGLFPGEARVGGIEFLGESDIGFGHGFGGLQIGGLSAITWDAATGQYYALSDDRSTDARFFTLDIGLEDGALSQGDIAFKGVHRLGQEDGQHFPANSLDPEGLALAPDGTLYLSFEGDASQLVPPLVAQFDLTGQRIAELPVDGKFTPTADESSGIRNNLAFEGLAVTPDGKTLFVGTEDALYQDGPNATVNAGSPTRILAYDTAAGHETAEYAYLTDPIAHAPVPGDAFATNGLVELLALDNQGTMLALERSFSTGIAGNDIRLYMVRTEDATDVSGLPALDGQDYIPAQKTLLLDLDDLGITLDNIEGMTFGPDLADGRKSLVMVADDNFSDTQVTQFLAFALDVKTGSADLL</sequence>
<comment type="caution">
    <text evidence="8">The sequence shown here is derived from an EMBL/GenBank/DDBJ whole genome shotgun (WGS) entry which is preliminary data.</text>
</comment>
<dbReference type="PANTHER" id="PTHR30457">
    <property type="entry name" value="5'-NUCLEOTIDASE SURE"/>
    <property type="match status" value="1"/>
</dbReference>
<organism evidence="8 9">
    <name type="scientific">Siccirubricoccus soli</name>
    <dbReference type="NCBI Taxonomy" id="2899147"/>
    <lineage>
        <taxon>Bacteria</taxon>
        <taxon>Pseudomonadati</taxon>
        <taxon>Pseudomonadota</taxon>
        <taxon>Alphaproteobacteria</taxon>
        <taxon>Acetobacterales</taxon>
        <taxon>Roseomonadaceae</taxon>
        <taxon>Siccirubricoccus</taxon>
    </lineage>
</organism>
<dbReference type="Proteomes" id="UP001523392">
    <property type="component" value="Unassembled WGS sequence"/>
</dbReference>
<dbReference type="EC" id="3.1.3.5" evidence="3"/>
<keyword evidence="4" id="KW-0479">Metal-binding</keyword>
<dbReference type="InterPro" id="IPR030048">
    <property type="entry name" value="SurE"/>
</dbReference>
<gene>
    <name evidence="8" type="ORF">JYK14_23965</name>
</gene>
<evidence type="ECO:0000256" key="2">
    <source>
        <dbReference type="ARBA" id="ARBA00011062"/>
    </source>
</evidence>
<comment type="catalytic activity">
    <reaction evidence="1">
        <text>a ribonucleoside 5'-phosphate + H2O = a ribonucleoside + phosphate</text>
        <dbReference type="Rhea" id="RHEA:12484"/>
        <dbReference type="ChEBI" id="CHEBI:15377"/>
        <dbReference type="ChEBI" id="CHEBI:18254"/>
        <dbReference type="ChEBI" id="CHEBI:43474"/>
        <dbReference type="ChEBI" id="CHEBI:58043"/>
        <dbReference type="EC" id="3.1.3.5"/>
    </reaction>
</comment>
<evidence type="ECO:0000256" key="5">
    <source>
        <dbReference type="ARBA" id="ARBA00022801"/>
    </source>
</evidence>
<evidence type="ECO:0000313" key="9">
    <source>
        <dbReference type="Proteomes" id="UP001523392"/>
    </source>
</evidence>
<dbReference type="RefSeq" id="WP_252955815.1">
    <property type="nucleotide sequence ID" value="NZ_JAFIRR010000178.1"/>
</dbReference>
<feature type="domain" description="Phytase-like" evidence="7">
    <location>
        <begin position="572"/>
        <end position="872"/>
    </location>
</feature>
<evidence type="ECO:0000259" key="7">
    <source>
        <dbReference type="Pfam" id="PF13449"/>
    </source>
</evidence>
<evidence type="ECO:0000256" key="3">
    <source>
        <dbReference type="ARBA" id="ARBA00012643"/>
    </source>
</evidence>
<dbReference type="Gene3D" id="3.40.1210.10">
    <property type="entry name" value="Survival protein SurE-like phosphatase/nucleotidase"/>
    <property type="match status" value="2"/>
</dbReference>
<dbReference type="InterPro" id="IPR002828">
    <property type="entry name" value="SurE-like_Pase/nucleotidase"/>
</dbReference>
<feature type="domain" description="Survival protein SurE-like phosphatase/nucleotidase" evidence="6">
    <location>
        <begin position="5"/>
        <end position="197"/>
    </location>
</feature>
<evidence type="ECO:0000256" key="1">
    <source>
        <dbReference type="ARBA" id="ARBA00000815"/>
    </source>
</evidence>
<evidence type="ECO:0000259" key="6">
    <source>
        <dbReference type="Pfam" id="PF01975"/>
    </source>
</evidence>
<accession>A0ABT1DB90</accession>
<proteinExistence type="inferred from homology"/>
<evidence type="ECO:0000313" key="8">
    <source>
        <dbReference type="EMBL" id="MCO6419193.1"/>
    </source>
</evidence>
<dbReference type="Pfam" id="PF01975">
    <property type="entry name" value="SurE"/>
    <property type="match status" value="2"/>
</dbReference>
<feature type="domain" description="Survival protein SurE-like phosphatase/nucleotidase" evidence="6">
    <location>
        <begin position="278"/>
        <end position="463"/>
    </location>
</feature>
<name>A0ABT1DB90_9PROT</name>
<dbReference type="InterPro" id="IPR027372">
    <property type="entry name" value="Phytase-like_dom"/>
</dbReference>